<sequence length="248" mass="27102">MSDPRMNEDCLFLDVHVPENVFRNKNSKKKGVAVMAWIHGGGYDLGYKHDEQFDPAGLITRSQINNQEGIIFVSLNYRLGMFGFLPGVGDSITRNVGFLDQRLALDWIQKHIRAFGGDPHRVTIIGSSAGAGSVMHQITAFGGEGKVPFSSAIAQSPSVRATINDTEVWEKTIQAASTVLGEEIETAEQLRQLNSSVLMNVNQAVVFNGSYGLFTYGPTVDGTFVPDIPSVLLLNGRFHDDVKVSQES</sequence>
<keyword evidence="2" id="KW-1185">Reference proteome</keyword>
<protein>
    <submittedName>
        <fullName evidence="1">Carboxylesterase family protein</fullName>
    </submittedName>
</protein>
<evidence type="ECO:0000313" key="2">
    <source>
        <dbReference type="Proteomes" id="UP000805649"/>
    </source>
</evidence>
<evidence type="ECO:0000313" key="1">
    <source>
        <dbReference type="EMBL" id="KAL0941442.1"/>
    </source>
</evidence>
<dbReference type="Proteomes" id="UP000805649">
    <property type="component" value="Unassembled WGS sequence"/>
</dbReference>
<name>A0ACC3ZBF7_COLTU</name>
<comment type="caution">
    <text evidence="1">The sequence shown here is derived from an EMBL/GenBank/DDBJ whole genome shotgun (WGS) entry which is preliminary data.</text>
</comment>
<gene>
    <name evidence="1" type="ORF">CTRU02_204205</name>
</gene>
<proteinExistence type="predicted"/>
<dbReference type="EMBL" id="VUJX02000002">
    <property type="protein sequence ID" value="KAL0941442.1"/>
    <property type="molecule type" value="Genomic_DNA"/>
</dbReference>
<organism evidence="1 2">
    <name type="scientific">Colletotrichum truncatum</name>
    <name type="common">Anthracnose fungus</name>
    <name type="synonym">Colletotrichum capsici</name>
    <dbReference type="NCBI Taxonomy" id="5467"/>
    <lineage>
        <taxon>Eukaryota</taxon>
        <taxon>Fungi</taxon>
        <taxon>Dikarya</taxon>
        <taxon>Ascomycota</taxon>
        <taxon>Pezizomycotina</taxon>
        <taxon>Sordariomycetes</taxon>
        <taxon>Hypocreomycetidae</taxon>
        <taxon>Glomerellales</taxon>
        <taxon>Glomerellaceae</taxon>
        <taxon>Colletotrichum</taxon>
        <taxon>Colletotrichum truncatum species complex</taxon>
    </lineage>
</organism>
<reference evidence="1 2" key="1">
    <citation type="journal article" date="2020" name="Phytopathology">
        <title>Genome Sequence Resources of Colletotrichum truncatum, C. plurivorum, C. musicola, and C. sojae: Four Species Pathogenic to Soybean (Glycine max).</title>
        <authorList>
            <person name="Rogerio F."/>
            <person name="Boufleur T.R."/>
            <person name="Ciampi-Guillardi M."/>
            <person name="Sukno S.A."/>
            <person name="Thon M.R."/>
            <person name="Massola Junior N.S."/>
            <person name="Baroncelli R."/>
        </authorList>
    </citation>
    <scope>NUCLEOTIDE SEQUENCE [LARGE SCALE GENOMIC DNA]</scope>
    <source>
        <strain evidence="1 2">CMES1059</strain>
    </source>
</reference>
<accession>A0ACC3ZBF7</accession>